<proteinExistence type="predicted"/>
<gene>
    <name evidence="1" type="ORF">Nlim_0944</name>
</gene>
<dbReference type="EMBL" id="AEGP01000033">
    <property type="protein sequence ID" value="EGG42296.1"/>
    <property type="molecule type" value="Genomic_DNA"/>
</dbReference>
<dbReference type="STRING" id="886738.Nlim_0944"/>
<accession>F3KKC9</accession>
<sequence>MSSKKTTSISFRIDAEYEKVLRSIAENNKISLNTLANQIFGNHVEFEIHARKFGTLRISTDTFRRMLKSIDEKNLVEIATRGGSQEAKEFILFKWKELNSKTVIDFIKIYFDLCGYGRCNMDETEGKVAFSVHHDFQEKGSLFLKHFLESLIRAALNKDCKTIITSDTVTISFQP</sequence>
<dbReference type="Proteomes" id="UP000004348">
    <property type="component" value="Chromosome"/>
</dbReference>
<dbReference type="AlphaFoldDB" id="F3KKC9"/>
<dbReference type="HOGENOM" id="CLU_100103_1_0_2"/>
<evidence type="ECO:0000313" key="1">
    <source>
        <dbReference type="EMBL" id="EGG42296.1"/>
    </source>
</evidence>
<reference evidence="1" key="1">
    <citation type="journal article" date="2011" name="PLoS ONE">
        <title>Genome of a low-salinity ammonia-oxidizing archaeon determined by single-cell and metagenomic analysis.</title>
        <authorList>
            <person name="Blainey P.C."/>
            <person name="Mosier A.C."/>
            <person name="Potanina A."/>
            <person name="Francis C.A."/>
            <person name="Quake S.R."/>
        </authorList>
    </citation>
    <scope>NUCLEOTIDE SEQUENCE [LARGE SCALE GENOMIC DNA]</scope>
    <source>
        <strain evidence="1">SFB1</strain>
    </source>
</reference>
<name>F3KKC9_9ARCH</name>
<organism evidence="1">
    <name type="scientific">Candidatus Nitrosarchaeum limnium SFB1</name>
    <dbReference type="NCBI Taxonomy" id="886738"/>
    <lineage>
        <taxon>Archaea</taxon>
        <taxon>Nitrososphaerota</taxon>
        <taxon>Nitrososphaeria</taxon>
        <taxon>Nitrosopumilales</taxon>
        <taxon>Nitrosopumilaceae</taxon>
        <taxon>Nitrosarchaeum</taxon>
    </lineage>
</organism>
<protein>
    <submittedName>
        <fullName evidence="1">Uncharacterized protein</fullName>
    </submittedName>
</protein>
<comment type="caution">
    <text evidence="1">The sequence shown here is derived from an EMBL/GenBank/DDBJ whole genome shotgun (WGS) entry which is preliminary data.</text>
</comment>